<dbReference type="Pfam" id="PF08448">
    <property type="entry name" value="PAS_4"/>
    <property type="match status" value="2"/>
</dbReference>
<dbReference type="RefSeq" id="WP_256398940.1">
    <property type="nucleotide sequence ID" value="NZ_JANHJR010000001.1"/>
</dbReference>
<name>A0ABD6DGX0_9EURY</name>
<keyword evidence="5 11" id="KW-0418">Kinase</keyword>
<evidence type="ECO:0000256" key="1">
    <source>
        <dbReference type="ARBA" id="ARBA00000085"/>
    </source>
</evidence>
<dbReference type="InterPro" id="IPR000014">
    <property type="entry name" value="PAS"/>
</dbReference>
<feature type="transmembrane region" description="Helical" evidence="7">
    <location>
        <begin position="104"/>
        <end position="125"/>
    </location>
</feature>
<evidence type="ECO:0000313" key="11">
    <source>
        <dbReference type="EMBL" id="MFD1645544.1"/>
    </source>
</evidence>
<evidence type="ECO:0000259" key="9">
    <source>
        <dbReference type="PROSITE" id="PS50112"/>
    </source>
</evidence>
<feature type="transmembrane region" description="Helical" evidence="7">
    <location>
        <begin position="212"/>
        <end position="232"/>
    </location>
</feature>
<dbReference type="InterPro" id="IPR036890">
    <property type="entry name" value="HATPase_C_sf"/>
</dbReference>
<accession>A0ABD6DGX0</accession>
<dbReference type="EC" id="2.7.13.3" evidence="2"/>
<dbReference type="Pfam" id="PF02518">
    <property type="entry name" value="HATPase_c"/>
    <property type="match status" value="1"/>
</dbReference>
<dbReference type="PANTHER" id="PTHR43711:SF1">
    <property type="entry name" value="HISTIDINE KINASE 1"/>
    <property type="match status" value="1"/>
</dbReference>
<dbReference type="CDD" id="cd00075">
    <property type="entry name" value="HATPase"/>
    <property type="match status" value="1"/>
</dbReference>
<comment type="catalytic activity">
    <reaction evidence="1">
        <text>ATP + protein L-histidine = ADP + protein N-phospho-L-histidine.</text>
        <dbReference type="EC" id="2.7.13.3"/>
    </reaction>
</comment>
<keyword evidence="7" id="KW-0472">Membrane</keyword>
<dbReference type="SUPFAM" id="SSF55785">
    <property type="entry name" value="PYP-like sensor domain (PAS domain)"/>
    <property type="match status" value="2"/>
</dbReference>
<protein>
    <recommendedName>
        <fullName evidence="2">histidine kinase</fullName>
        <ecNumber evidence="2">2.7.13.3</ecNumber>
    </recommendedName>
</protein>
<dbReference type="InterPro" id="IPR003661">
    <property type="entry name" value="HisK_dim/P_dom"/>
</dbReference>
<keyword evidence="3" id="KW-0597">Phosphoprotein</keyword>
<evidence type="ECO:0000259" key="10">
    <source>
        <dbReference type="PROSITE" id="PS50113"/>
    </source>
</evidence>
<dbReference type="PANTHER" id="PTHR43711">
    <property type="entry name" value="TWO-COMPONENT HISTIDINE KINASE"/>
    <property type="match status" value="1"/>
</dbReference>
<dbReference type="Gene3D" id="1.10.287.130">
    <property type="match status" value="1"/>
</dbReference>
<dbReference type="PROSITE" id="PS50109">
    <property type="entry name" value="HIS_KIN"/>
    <property type="match status" value="1"/>
</dbReference>
<feature type="transmembrane region" description="Helical" evidence="7">
    <location>
        <begin position="188"/>
        <end position="206"/>
    </location>
</feature>
<evidence type="ECO:0000256" key="7">
    <source>
        <dbReference type="SAM" id="Phobius"/>
    </source>
</evidence>
<evidence type="ECO:0000256" key="6">
    <source>
        <dbReference type="ARBA" id="ARBA00023012"/>
    </source>
</evidence>
<sequence>MDWQPTVYLVPFVFSMLLSFGLFLYVVVGRTHLLDRPVVRMFVALTFSIAVWAVGDVFQLLTTDLVAKRAWLAVQFIGASASTLGLLGFALAYTDNDEWLTPRVFGLLAVEMVVALGLLATSPGYHQLYVTAVDTAVDPDTGLVMLERSLGPAATFHVVYSYALILAALALLLRAAVRSEQFFRSQSLAVIAAIVVPFVVNVGWFVSLGSGAILDFTVLGFSFSAVALWYAISRYSLLAVSPVARKTVVENMQDAVVVVDSDGRIVDANPAVEGLGMVRPTALIGETAVEVLPSFAPVLTGDEPADELSVETDDGTRHFAVTKQPLESASAGTTLLILRDVTEQRRIEQRYQRLIENSSDMITVLGADGRIKYDSPAIEGLLGYDQDEWVGRRGRERLHPDDQDRLVAEFQQALDERAHTSRHEYRIRHADGSWRVFESFASNLLHDPVVEGIVLNSRDVTDRKRRERELERTNERLDEFASVVSHDLRNPLTVGNGYLQAAKEGDMAALEVVEETHERMERIVDDALELARQGDTVEQTDAVELTTVARRAWATVETGDAVLQFDGEGTVSADRDRLRRLFENLFRNCVEHGTTDEGAVTVTVGFEHEEDADDATVARFYVADDGLGIPADQRERVFESGVTTNDEGTGFGLAIVESIARAHGWSVTAEESETGGARFTVELSGSTAG</sequence>
<comment type="caution">
    <text evidence="11">The sequence shown here is derived from an EMBL/GenBank/DDBJ whole genome shotgun (WGS) entry which is preliminary data.</text>
</comment>
<feature type="domain" description="PAS" evidence="9">
    <location>
        <begin position="241"/>
        <end position="289"/>
    </location>
</feature>
<dbReference type="SMART" id="SM00387">
    <property type="entry name" value="HATPase_c"/>
    <property type="match status" value="1"/>
</dbReference>
<dbReference type="Gene3D" id="3.30.565.10">
    <property type="entry name" value="Histidine kinase-like ATPase, C-terminal domain"/>
    <property type="match status" value="1"/>
</dbReference>
<feature type="domain" description="PAS" evidence="9">
    <location>
        <begin position="347"/>
        <end position="417"/>
    </location>
</feature>
<dbReference type="SMART" id="SM00388">
    <property type="entry name" value="HisKA"/>
    <property type="match status" value="1"/>
</dbReference>
<dbReference type="InterPro" id="IPR004358">
    <property type="entry name" value="Sig_transdc_His_kin-like_C"/>
</dbReference>
<dbReference type="NCBIfam" id="TIGR00229">
    <property type="entry name" value="sensory_box"/>
    <property type="match status" value="2"/>
</dbReference>
<feature type="transmembrane region" description="Helical" evidence="7">
    <location>
        <begin position="70"/>
        <end position="92"/>
    </location>
</feature>
<evidence type="ECO:0000256" key="4">
    <source>
        <dbReference type="ARBA" id="ARBA00022679"/>
    </source>
</evidence>
<dbReference type="CDD" id="cd00130">
    <property type="entry name" value="PAS"/>
    <property type="match status" value="2"/>
</dbReference>
<dbReference type="Pfam" id="PF00512">
    <property type="entry name" value="HisKA"/>
    <property type="match status" value="1"/>
</dbReference>
<reference evidence="11 12" key="1">
    <citation type="journal article" date="2019" name="Int. J. Syst. Evol. Microbiol.">
        <title>The Global Catalogue of Microorganisms (GCM) 10K type strain sequencing project: providing services to taxonomists for standard genome sequencing and annotation.</title>
        <authorList>
            <consortium name="The Broad Institute Genomics Platform"/>
            <consortium name="The Broad Institute Genome Sequencing Center for Infectious Disease"/>
            <person name="Wu L."/>
            <person name="Ma J."/>
        </authorList>
    </citation>
    <scope>NUCLEOTIDE SEQUENCE [LARGE SCALE GENOMIC DNA]</scope>
    <source>
        <strain evidence="11 12">CGMCC 1.10390</strain>
    </source>
</reference>
<dbReference type="CDD" id="cd00082">
    <property type="entry name" value="HisKA"/>
    <property type="match status" value="1"/>
</dbReference>
<dbReference type="SUPFAM" id="SSF55874">
    <property type="entry name" value="ATPase domain of HSP90 chaperone/DNA topoisomerase II/histidine kinase"/>
    <property type="match status" value="1"/>
</dbReference>
<dbReference type="Proteomes" id="UP001597034">
    <property type="component" value="Unassembled WGS sequence"/>
</dbReference>
<proteinExistence type="predicted"/>
<dbReference type="InterPro" id="IPR013656">
    <property type="entry name" value="PAS_4"/>
</dbReference>
<dbReference type="InterPro" id="IPR035965">
    <property type="entry name" value="PAS-like_dom_sf"/>
</dbReference>
<keyword evidence="12" id="KW-1185">Reference proteome</keyword>
<evidence type="ECO:0000256" key="5">
    <source>
        <dbReference type="ARBA" id="ARBA00022777"/>
    </source>
</evidence>
<keyword evidence="7" id="KW-1133">Transmembrane helix</keyword>
<feature type="transmembrane region" description="Helical" evidence="7">
    <location>
        <begin position="6"/>
        <end position="26"/>
    </location>
</feature>
<dbReference type="InterPro" id="IPR005467">
    <property type="entry name" value="His_kinase_dom"/>
</dbReference>
<dbReference type="InterPro" id="IPR050736">
    <property type="entry name" value="Sensor_HK_Regulatory"/>
</dbReference>
<dbReference type="InterPro" id="IPR000700">
    <property type="entry name" value="PAS-assoc_C"/>
</dbReference>
<dbReference type="SMART" id="SM00091">
    <property type="entry name" value="PAS"/>
    <property type="match status" value="2"/>
</dbReference>
<dbReference type="Pfam" id="PF16927">
    <property type="entry name" value="HisKA_7TM"/>
    <property type="match status" value="1"/>
</dbReference>
<dbReference type="Gene3D" id="3.30.450.20">
    <property type="entry name" value="PAS domain"/>
    <property type="match status" value="2"/>
</dbReference>
<evidence type="ECO:0000259" key="8">
    <source>
        <dbReference type="PROSITE" id="PS50109"/>
    </source>
</evidence>
<dbReference type="PRINTS" id="PR00344">
    <property type="entry name" value="BCTRLSENSOR"/>
</dbReference>
<feature type="transmembrane region" description="Helical" evidence="7">
    <location>
        <begin position="38"/>
        <end position="58"/>
    </location>
</feature>
<gene>
    <name evidence="11" type="ORF">ACFSBL_07605</name>
</gene>
<evidence type="ECO:0000256" key="2">
    <source>
        <dbReference type="ARBA" id="ARBA00012438"/>
    </source>
</evidence>
<dbReference type="GO" id="GO:0004673">
    <property type="term" value="F:protein histidine kinase activity"/>
    <property type="evidence" value="ECO:0007669"/>
    <property type="project" value="UniProtKB-EC"/>
</dbReference>
<dbReference type="PROSITE" id="PS50112">
    <property type="entry name" value="PAS"/>
    <property type="match status" value="2"/>
</dbReference>
<dbReference type="InterPro" id="IPR036097">
    <property type="entry name" value="HisK_dim/P_sf"/>
</dbReference>
<feature type="transmembrane region" description="Helical" evidence="7">
    <location>
        <begin position="154"/>
        <end position="176"/>
    </location>
</feature>
<feature type="domain" description="Histidine kinase" evidence="8">
    <location>
        <begin position="483"/>
        <end position="687"/>
    </location>
</feature>
<dbReference type="SUPFAM" id="SSF47384">
    <property type="entry name" value="Homodimeric domain of signal transducing histidine kinase"/>
    <property type="match status" value="1"/>
</dbReference>
<dbReference type="EMBL" id="JBHUDO010000002">
    <property type="protein sequence ID" value="MFD1645544.1"/>
    <property type="molecule type" value="Genomic_DNA"/>
</dbReference>
<dbReference type="InterPro" id="IPR031621">
    <property type="entry name" value="HisKA_7TM"/>
</dbReference>
<dbReference type="InterPro" id="IPR003594">
    <property type="entry name" value="HATPase_dom"/>
</dbReference>
<feature type="domain" description="PAC" evidence="10">
    <location>
        <begin position="421"/>
        <end position="472"/>
    </location>
</feature>
<dbReference type="PROSITE" id="PS50113">
    <property type="entry name" value="PAC"/>
    <property type="match status" value="1"/>
</dbReference>
<organism evidence="11 12">
    <name type="scientific">Haloarchaeobius litoreus</name>
    <dbReference type="NCBI Taxonomy" id="755306"/>
    <lineage>
        <taxon>Archaea</taxon>
        <taxon>Methanobacteriati</taxon>
        <taxon>Methanobacteriota</taxon>
        <taxon>Stenosarchaea group</taxon>
        <taxon>Halobacteria</taxon>
        <taxon>Halobacteriales</taxon>
        <taxon>Halorubellaceae</taxon>
        <taxon>Haloarchaeobius</taxon>
    </lineage>
</organism>
<evidence type="ECO:0000313" key="12">
    <source>
        <dbReference type="Proteomes" id="UP001597034"/>
    </source>
</evidence>
<evidence type="ECO:0000256" key="3">
    <source>
        <dbReference type="ARBA" id="ARBA00022553"/>
    </source>
</evidence>
<dbReference type="AlphaFoldDB" id="A0ABD6DGX0"/>
<keyword evidence="4" id="KW-0808">Transferase</keyword>
<keyword evidence="6" id="KW-0902">Two-component regulatory system</keyword>
<dbReference type="GO" id="GO:0000160">
    <property type="term" value="P:phosphorelay signal transduction system"/>
    <property type="evidence" value="ECO:0007669"/>
    <property type="project" value="UniProtKB-KW"/>
</dbReference>
<keyword evidence="7" id="KW-0812">Transmembrane</keyword>